<feature type="domain" description="J" evidence="3">
    <location>
        <begin position="5"/>
        <end position="69"/>
    </location>
</feature>
<feature type="coiled-coil region" evidence="1">
    <location>
        <begin position="107"/>
        <end position="134"/>
    </location>
</feature>
<evidence type="ECO:0000256" key="1">
    <source>
        <dbReference type="SAM" id="Coils"/>
    </source>
</evidence>
<dbReference type="EMBL" id="JAVHJO010000010">
    <property type="protein sequence ID" value="KAK6535549.1"/>
    <property type="molecule type" value="Genomic_DNA"/>
</dbReference>
<evidence type="ECO:0000313" key="5">
    <source>
        <dbReference type="Proteomes" id="UP001365542"/>
    </source>
</evidence>
<protein>
    <recommendedName>
        <fullName evidence="3">J domain-containing protein</fullName>
    </recommendedName>
</protein>
<dbReference type="InterPro" id="IPR036869">
    <property type="entry name" value="J_dom_sf"/>
</dbReference>
<dbReference type="CDD" id="cd06257">
    <property type="entry name" value="DnaJ"/>
    <property type="match status" value="1"/>
</dbReference>
<evidence type="ECO:0000259" key="3">
    <source>
        <dbReference type="PROSITE" id="PS50076"/>
    </source>
</evidence>
<gene>
    <name evidence="4" type="ORF">TWF694_002003</name>
</gene>
<dbReference type="Pfam" id="PF00226">
    <property type="entry name" value="DnaJ"/>
    <property type="match status" value="1"/>
</dbReference>
<dbReference type="SMART" id="SM00271">
    <property type="entry name" value="DnaJ"/>
    <property type="match status" value="1"/>
</dbReference>
<accession>A0AAV9X5E6</accession>
<proteinExistence type="predicted"/>
<dbReference type="SUPFAM" id="SSF46565">
    <property type="entry name" value="Chaperone J-domain"/>
    <property type="match status" value="1"/>
</dbReference>
<dbReference type="Proteomes" id="UP001365542">
    <property type="component" value="Unassembled WGS sequence"/>
</dbReference>
<feature type="region of interest" description="Disordered" evidence="2">
    <location>
        <begin position="245"/>
        <end position="286"/>
    </location>
</feature>
<comment type="caution">
    <text evidence="4">The sequence shown here is derived from an EMBL/GenBank/DDBJ whole genome shotgun (WGS) entry which is preliminary data.</text>
</comment>
<keyword evidence="1" id="KW-0175">Coiled coil</keyword>
<name>A0AAV9X5E6_9PEZI</name>
<dbReference type="Gene3D" id="1.10.287.110">
    <property type="entry name" value="DnaJ domain"/>
    <property type="match status" value="1"/>
</dbReference>
<keyword evidence="5" id="KW-1185">Reference proteome</keyword>
<feature type="compositionally biased region" description="Basic and acidic residues" evidence="2">
    <location>
        <begin position="260"/>
        <end position="286"/>
    </location>
</feature>
<organism evidence="4 5">
    <name type="scientific">Orbilia ellipsospora</name>
    <dbReference type="NCBI Taxonomy" id="2528407"/>
    <lineage>
        <taxon>Eukaryota</taxon>
        <taxon>Fungi</taxon>
        <taxon>Dikarya</taxon>
        <taxon>Ascomycota</taxon>
        <taxon>Pezizomycotina</taxon>
        <taxon>Orbiliomycetes</taxon>
        <taxon>Orbiliales</taxon>
        <taxon>Orbiliaceae</taxon>
        <taxon>Orbilia</taxon>
    </lineage>
</organism>
<dbReference type="AlphaFoldDB" id="A0AAV9X5E6"/>
<dbReference type="InterPro" id="IPR001623">
    <property type="entry name" value="DnaJ_domain"/>
</dbReference>
<evidence type="ECO:0000313" key="4">
    <source>
        <dbReference type="EMBL" id="KAK6535549.1"/>
    </source>
</evidence>
<evidence type="ECO:0000256" key="2">
    <source>
        <dbReference type="SAM" id="MobiDB-lite"/>
    </source>
</evidence>
<feature type="compositionally biased region" description="Basic and acidic residues" evidence="2">
    <location>
        <begin position="338"/>
        <end position="355"/>
    </location>
</feature>
<dbReference type="PROSITE" id="PS50076">
    <property type="entry name" value="DNAJ_2"/>
    <property type="match status" value="1"/>
</dbReference>
<feature type="region of interest" description="Disordered" evidence="2">
    <location>
        <begin position="320"/>
        <end position="361"/>
    </location>
</feature>
<reference evidence="4 5" key="1">
    <citation type="submission" date="2019-10" db="EMBL/GenBank/DDBJ databases">
        <authorList>
            <person name="Palmer J.M."/>
        </authorList>
    </citation>
    <scope>NUCLEOTIDE SEQUENCE [LARGE SCALE GENOMIC DNA]</scope>
    <source>
        <strain evidence="4 5">TWF694</strain>
    </source>
</reference>
<sequence>MKPQDHYAVLGIPQDASRADIRRAFKNKVFSLSPGKGGMSAVANESKALQDAFDCLMDQDQRMCYDVFYKEFYPTPQKPSKEILSELTDAETFLLRWHGHLLQTDQIDSKRTAYRNIERRIAYLERQVSNIVDEMRRRDLKFHKTEKIRKKLLLLGRAEVSEKVVRQKAEKDLENLHEISRFRNDIADLRRRLNSMKIYKREWIEWDKRDEARCSEQLDLMMKRLGRKTAAQNVQLQEVQEESNQVEFERVEQEPPSQERIYERARKSPEIKKPEQSRGKKREELVKEYHDRLRKQLYERRRHREKEELLVRSLEQQLRGTVLGQSRTRKTTPTKDAYSPRRDDGQGASSAHHDLYSGLLN</sequence>